<dbReference type="GO" id="GO:0016301">
    <property type="term" value="F:kinase activity"/>
    <property type="evidence" value="ECO:0007669"/>
    <property type="project" value="UniProtKB-KW"/>
</dbReference>
<keyword evidence="2" id="KW-0547">Nucleotide-binding</keyword>
<keyword evidence="6" id="KW-1185">Reference proteome</keyword>
<dbReference type="Proteomes" id="UP000604825">
    <property type="component" value="Unassembled WGS sequence"/>
</dbReference>
<name>A0A811NBI5_9POAL</name>
<dbReference type="EMBL" id="CAJGYO010000003">
    <property type="protein sequence ID" value="CAD6221333.1"/>
    <property type="molecule type" value="Genomic_DNA"/>
</dbReference>
<evidence type="ECO:0000256" key="2">
    <source>
        <dbReference type="ARBA" id="ARBA00022741"/>
    </source>
</evidence>
<accession>A0A811NBI5</accession>
<dbReference type="OrthoDB" id="692503at2759"/>
<evidence type="ECO:0000256" key="1">
    <source>
        <dbReference type="ARBA" id="ARBA00022679"/>
    </source>
</evidence>
<keyword evidence="1" id="KW-0808">Transferase</keyword>
<dbReference type="InterPro" id="IPR052059">
    <property type="entry name" value="CR_Ser/Thr_kinase"/>
</dbReference>
<gene>
    <name evidence="5" type="ORF">NCGR_LOCUS14637</name>
</gene>
<keyword evidence="4" id="KW-0067">ATP-binding</keyword>
<organism evidence="5 6">
    <name type="scientific">Miscanthus lutarioriparius</name>
    <dbReference type="NCBI Taxonomy" id="422564"/>
    <lineage>
        <taxon>Eukaryota</taxon>
        <taxon>Viridiplantae</taxon>
        <taxon>Streptophyta</taxon>
        <taxon>Embryophyta</taxon>
        <taxon>Tracheophyta</taxon>
        <taxon>Spermatophyta</taxon>
        <taxon>Magnoliopsida</taxon>
        <taxon>Liliopsida</taxon>
        <taxon>Poales</taxon>
        <taxon>Poaceae</taxon>
        <taxon>PACMAD clade</taxon>
        <taxon>Panicoideae</taxon>
        <taxon>Andropogonodae</taxon>
        <taxon>Andropogoneae</taxon>
        <taxon>Saccharinae</taxon>
        <taxon>Miscanthus</taxon>
    </lineage>
</organism>
<dbReference type="PANTHER" id="PTHR47973">
    <property type="entry name" value="CYSTEINE-RICH RECEPTOR-LIKE PROTEIN KINASE 3"/>
    <property type="match status" value="1"/>
</dbReference>
<dbReference type="Gene3D" id="1.10.510.10">
    <property type="entry name" value="Transferase(Phosphotransferase) domain 1"/>
    <property type="match status" value="1"/>
</dbReference>
<protein>
    <submittedName>
        <fullName evidence="5">Uncharacterized protein</fullName>
    </submittedName>
</protein>
<dbReference type="AlphaFoldDB" id="A0A811NBI5"/>
<evidence type="ECO:0000313" key="6">
    <source>
        <dbReference type="Proteomes" id="UP000604825"/>
    </source>
</evidence>
<dbReference type="InterPro" id="IPR011009">
    <property type="entry name" value="Kinase-like_dom_sf"/>
</dbReference>
<sequence length="95" mass="11043">MDNNAPESHKFLPLLAWTMYDRGELLDLIKECHYPVAAADEEQWKETAERMCKVAFLCVQEKPEARPTMSMAVNMLEGHLEIPIPVYPFGWMYPQ</sequence>
<evidence type="ECO:0000256" key="4">
    <source>
        <dbReference type="ARBA" id="ARBA00022840"/>
    </source>
</evidence>
<keyword evidence="3" id="KW-0418">Kinase</keyword>
<comment type="caution">
    <text evidence="5">The sequence shown here is derived from an EMBL/GenBank/DDBJ whole genome shotgun (WGS) entry which is preliminary data.</text>
</comment>
<evidence type="ECO:0000313" key="5">
    <source>
        <dbReference type="EMBL" id="CAD6221333.1"/>
    </source>
</evidence>
<dbReference type="GO" id="GO:0005524">
    <property type="term" value="F:ATP binding"/>
    <property type="evidence" value="ECO:0007669"/>
    <property type="project" value="UniProtKB-KW"/>
</dbReference>
<dbReference type="SUPFAM" id="SSF56112">
    <property type="entry name" value="Protein kinase-like (PK-like)"/>
    <property type="match status" value="1"/>
</dbReference>
<reference evidence="5" key="1">
    <citation type="submission" date="2020-10" db="EMBL/GenBank/DDBJ databases">
        <authorList>
            <person name="Han B."/>
            <person name="Lu T."/>
            <person name="Zhao Q."/>
            <person name="Huang X."/>
            <person name="Zhao Y."/>
        </authorList>
    </citation>
    <scope>NUCLEOTIDE SEQUENCE</scope>
</reference>
<evidence type="ECO:0000256" key="3">
    <source>
        <dbReference type="ARBA" id="ARBA00022777"/>
    </source>
</evidence>
<proteinExistence type="predicted"/>